<name>A0A3G8YMQ1_9DEIO</name>
<evidence type="ECO:0000313" key="3">
    <source>
        <dbReference type="Proteomes" id="UP000276417"/>
    </source>
</evidence>
<dbReference type="Gene3D" id="1.20.120.450">
    <property type="entry name" value="dinb family like domain"/>
    <property type="match status" value="1"/>
</dbReference>
<proteinExistence type="predicted"/>
<organism evidence="2 3">
    <name type="scientific">Deinococcus psychrotolerans</name>
    <dbReference type="NCBI Taxonomy" id="2489213"/>
    <lineage>
        <taxon>Bacteria</taxon>
        <taxon>Thermotogati</taxon>
        <taxon>Deinococcota</taxon>
        <taxon>Deinococci</taxon>
        <taxon>Deinococcales</taxon>
        <taxon>Deinococcaceae</taxon>
        <taxon>Deinococcus</taxon>
    </lineage>
</organism>
<dbReference type="RefSeq" id="WP_124868999.1">
    <property type="nucleotide sequence ID" value="NZ_CP034183.1"/>
</dbReference>
<keyword evidence="3" id="KW-1185">Reference proteome</keyword>
<dbReference type="Proteomes" id="UP000276417">
    <property type="component" value="Chromosome 1"/>
</dbReference>
<dbReference type="InterPro" id="IPR024775">
    <property type="entry name" value="DinB-like"/>
</dbReference>
<accession>A0A3G8YMQ1</accession>
<evidence type="ECO:0000313" key="2">
    <source>
        <dbReference type="EMBL" id="AZI42426.1"/>
    </source>
</evidence>
<sequence length="150" mass="16284">MTRAQNYINAYRMHRAALQDLYAELPSEQGNFKAWEGGMSFVGLADHLSASTARIPAMLSGEKPVAAAEGSADLASARTRLAASTEQVVDMISALSDEDFDRQVSAFGGREMPIGALMEFLVQHEAHHKGQAWLMARMVGVTPPFFVKLG</sequence>
<gene>
    <name evidence="2" type="ORF">EHF33_06400</name>
</gene>
<dbReference type="Pfam" id="PF12867">
    <property type="entry name" value="DinB_2"/>
    <property type="match status" value="1"/>
</dbReference>
<dbReference type="InterPro" id="IPR034660">
    <property type="entry name" value="DinB/YfiT-like"/>
</dbReference>
<dbReference type="AlphaFoldDB" id="A0A3G8YMQ1"/>
<evidence type="ECO:0000259" key="1">
    <source>
        <dbReference type="Pfam" id="PF12867"/>
    </source>
</evidence>
<feature type="domain" description="DinB-like" evidence="1">
    <location>
        <begin position="11"/>
        <end position="132"/>
    </location>
</feature>
<dbReference type="KEGG" id="dph:EHF33_06400"/>
<dbReference type="EMBL" id="CP034183">
    <property type="protein sequence ID" value="AZI42426.1"/>
    <property type="molecule type" value="Genomic_DNA"/>
</dbReference>
<reference evidence="2 3" key="1">
    <citation type="submission" date="2018-11" db="EMBL/GenBank/DDBJ databases">
        <title>Deinococcus shelandsis sp. nov., isolated from South Shetland Islands soil of Antarctica.</title>
        <authorList>
            <person name="Tian J."/>
        </authorList>
    </citation>
    <scope>NUCLEOTIDE SEQUENCE [LARGE SCALE GENOMIC DNA]</scope>
    <source>
        <strain evidence="2 3">S14-83T</strain>
    </source>
</reference>
<dbReference type="SUPFAM" id="SSF109854">
    <property type="entry name" value="DinB/YfiT-like putative metalloenzymes"/>
    <property type="match status" value="1"/>
</dbReference>
<protein>
    <submittedName>
        <fullName evidence="2">DinB family protein</fullName>
    </submittedName>
</protein>
<dbReference type="OrthoDB" id="119432at2"/>